<evidence type="ECO:0000256" key="3">
    <source>
        <dbReference type="ARBA" id="ARBA00022989"/>
    </source>
</evidence>
<organism evidence="8 9">
    <name type="scientific">Mycobacterium simiae</name>
    <name type="common">Mycobacterium habana</name>
    <dbReference type="NCBI Taxonomy" id="1784"/>
    <lineage>
        <taxon>Bacteria</taxon>
        <taxon>Bacillati</taxon>
        <taxon>Actinomycetota</taxon>
        <taxon>Actinomycetes</taxon>
        <taxon>Mycobacteriales</taxon>
        <taxon>Mycobacteriaceae</taxon>
        <taxon>Mycobacterium</taxon>
        <taxon>Mycobacterium simiae complex</taxon>
    </lineage>
</organism>
<dbReference type="Pfam" id="PF00361">
    <property type="entry name" value="Proton_antipo_M"/>
    <property type="match status" value="1"/>
</dbReference>
<evidence type="ECO:0000313" key="8">
    <source>
        <dbReference type="EMBL" id="KAA1250409.1"/>
    </source>
</evidence>
<feature type="domain" description="NADH:quinone oxidoreductase/Mrp antiporter transmembrane" evidence="7">
    <location>
        <begin position="169"/>
        <end position="463"/>
    </location>
</feature>
<dbReference type="InterPro" id="IPR010096">
    <property type="entry name" value="NADH-Q_OxRdtase_suN/2"/>
</dbReference>
<dbReference type="NCBIfam" id="NF004441">
    <property type="entry name" value="PRK05777.1-4"/>
    <property type="match status" value="1"/>
</dbReference>
<dbReference type="InterPro" id="IPR001750">
    <property type="entry name" value="ND/Mrp_TM"/>
</dbReference>
<dbReference type="GO" id="GO:0012505">
    <property type="term" value="C:endomembrane system"/>
    <property type="evidence" value="ECO:0007669"/>
    <property type="project" value="UniProtKB-SubCell"/>
</dbReference>
<feature type="transmembrane region" description="Helical" evidence="5">
    <location>
        <begin position="12"/>
        <end position="33"/>
    </location>
</feature>
<keyword evidence="5" id="KW-0813">Transport</keyword>
<dbReference type="EMBL" id="VTZN01000046">
    <property type="protein sequence ID" value="KAA1250409.1"/>
    <property type="molecule type" value="Genomic_DNA"/>
</dbReference>
<name>A0A5B1BTI1_MYCSI</name>
<dbReference type="AlphaFoldDB" id="A0A5B1BTI1"/>
<evidence type="ECO:0000256" key="1">
    <source>
        <dbReference type="ARBA" id="ARBA00004127"/>
    </source>
</evidence>
<feature type="transmembrane region" description="Helical" evidence="5">
    <location>
        <begin position="344"/>
        <end position="366"/>
    </location>
</feature>
<dbReference type="Proteomes" id="UP000324701">
    <property type="component" value="Unassembled WGS sequence"/>
</dbReference>
<feature type="transmembrane region" description="Helical" evidence="5">
    <location>
        <begin position="152"/>
        <end position="169"/>
    </location>
</feature>
<dbReference type="GO" id="GO:0048038">
    <property type="term" value="F:quinone binding"/>
    <property type="evidence" value="ECO:0007669"/>
    <property type="project" value="UniProtKB-KW"/>
</dbReference>
<feature type="transmembrane region" description="Helical" evidence="5">
    <location>
        <begin position="45"/>
        <end position="64"/>
    </location>
</feature>
<comment type="catalytic activity">
    <reaction evidence="5">
        <text>a quinone + NADH + 5 H(+)(in) = a quinol + NAD(+) + 4 H(+)(out)</text>
        <dbReference type="Rhea" id="RHEA:57888"/>
        <dbReference type="ChEBI" id="CHEBI:15378"/>
        <dbReference type="ChEBI" id="CHEBI:24646"/>
        <dbReference type="ChEBI" id="CHEBI:57540"/>
        <dbReference type="ChEBI" id="CHEBI:57945"/>
        <dbReference type="ChEBI" id="CHEBI:132124"/>
    </reaction>
</comment>
<comment type="subunit">
    <text evidence="5">NDH-1 is composed of 14 different subunits. Subunits NuoA, H, J, K, L, M, N constitute the membrane sector of the complex.</text>
</comment>
<evidence type="ECO:0000256" key="6">
    <source>
        <dbReference type="RuleBase" id="RU000320"/>
    </source>
</evidence>
<feature type="transmembrane region" description="Helical" evidence="5">
    <location>
        <begin position="248"/>
        <end position="273"/>
    </location>
</feature>
<feature type="transmembrane region" description="Helical" evidence="5">
    <location>
        <begin position="318"/>
        <end position="337"/>
    </location>
</feature>
<keyword evidence="2 5" id="KW-0812">Transmembrane</keyword>
<keyword evidence="3 5" id="KW-1133">Transmembrane helix</keyword>
<proteinExistence type="inferred from homology"/>
<dbReference type="GO" id="GO:0050136">
    <property type="term" value="F:NADH dehydrogenase (quinone) (non-electrogenic) activity"/>
    <property type="evidence" value="ECO:0007669"/>
    <property type="project" value="UniProtKB-UniRule"/>
</dbReference>
<dbReference type="EC" id="7.1.1.-" evidence="5"/>
<dbReference type="GO" id="GO:0008137">
    <property type="term" value="F:NADH dehydrogenase (ubiquinone) activity"/>
    <property type="evidence" value="ECO:0007669"/>
    <property type="project" value="InterPro"/>
</dbReference>
<sequence length="528" mass="55012">MILPSPSIEYFLLSPMLIVFGVAVAGVLVEAFLPRRLRYSTQVTLAVGGLTAAFIDIVVVAKSIPASGSRAVLGSVAVDRPALFLQGTVLLVAVLAIIFIAERSAQRVDAHNQVTVAAGGGGLDSFTPQASAVPGSDAEQEAERAGAAQTEIFPLVTLSVGGMMVFSASEDLLTMFVALEVLSLPLYLMCGLARHRRLVSQEAALKYFLLGAFSSAFFLYGVALLYGATGALTLTGIRDSLAAHSDTSMALIGVGLLSAGLLFKVGAVPFHSWIPDVYQGAPTPITGFMAAATKVAAFGALLRVVYVALPPLHDQWRPVLWAISILTMAVGTITAVNQTNVKRMLAYSSVAHVGFILTGVIADNAAGLSGTLFYLVAYSFSTVGAFAIVSLIRNADGVEDADLSHWAGLGQRSPIVGVMLSMFLLAFAGIPLTSGFVSKFAVFRAAAQGGAVPLVIIGVISSGVAAYFYVRVIVLMFFTEGSDNTPHVVAPGLLSKAAIAVCALVTMLLGIIPQPVLDLAERAALLLH</sequence>
<dbReference type="GO" id="GO:0005886">
    <property type="term" value="C:plasma membrane"/>
    <property type="evidence" value="ECO:0007669"/>
    <property type="project" value="UniProtKB-SubCell"/>
</dbReference>
<reference evidence="8 9" key="1">
    <citation type="submission" date="2019-09" db="EMBL/GenBank/DDBJ databases">
        <title>Report of infection by Mycobacterium simiae a patient suffering from pulmonary tuberculosis.</title>
        <authorList>
            <person name="Mohanty P.S."/>
            <person name="Bansal A.K."/>
            <person name="Singh H."/>
            <person name="Sharma S."/>
            <person name="Patil S.A."/>
            <person name="Upadhaya P."/>
            <person name="Singh P.K."/>
            <person name="Kumar D."/>
            <person name="Kumar S."/>
            <person name="Singh R.K."/>
            <person name="Chaudhary B."/>
        </authorList>
    </citation>
    <scope>NUCLEOTIDE SEQUENCE [LARGE SCALE GENOMIC DNA]</scope>
    <source>
        <strain evidence="8 9">JAL-560-SIM</strain>
    </source>
</reference>
<feature type="transmembrane region" description="Helical" evidence="5">
    <location>
        <begin position="175"/>
        <end position="193"/>
    </location>
</feature>
<dbReference type="PANTHER" id="PTHR22773">
    <property type="entry name" value="NADH DEHYDROGENASE"/>
    <property type="match status" value="1"/>
</dbReference>
<accession>A0A5B1BTI1</accession>
<evidence type="ECO:0000256" key="2">
    <source>
        <dbReference type="ARBA" id="ARBA00022692"/>
    </source>
</evidence>
<dbReference type="OrthoDB" id="9811718at2"/>
<protein>
    <recommendedName>
        <fullName evidence="5">NADH-quinone oxidoreductase subunit N</fullName>
        <ecNumber evidence="5">7.1.1.-</ecNumber>
    </recommendedName>
    <alternativeName>
        <fullName evidence="5">NADH dehydrogenase I subunit N</fullName>
    </alternativeName>
    <alternativeName>
        <fullName evidence="5">NDH-1 subunit N</fullName>
    </alternativeName>
</protein>
<dbReference type="HAMAP" id="MF_00445">
    <property type="entry name" value="NDH1_NuoN_1"/>
    <property type="match status" value="1"/>
</dbReference>
<keyword evidence="5" id="KW-1278">Translocase</keyword>
<evidence type="ECO:0000313" key="9">
    <source>
        <dbReference type="Proteomes" id="UP000324701"/>
    </source>
</evidence>
<dbReference type="RefSeq" id="WP_149653773.1">
    <property type="nucleotide sequence ID" value="NZ_VTZN01000046.1"/>
</dbReference>
<feature type="transmembrane region" description="Helical" evidence="5">
    <location>
        <begin position="372"/>
        <end position="392"/>
    </location>
</feature>
<keyword evidence="5" id="KW-0874">Quinone</keyword>
<keyword evidence="5" id="KW-1003">Cell membrane</keyword>
<dbReference type="GO" id="GO:0042773">
    <property type="term" value="P:ATP synthesis coupled electron transport"/>
    <property type="evidence" value="ECO:0007669"/>
    <property type="project" value="InterPro"/>
</dbReference>
<keyword evidence="5" id="KW-0520">NAD</keyword>
<gene>
    <name evidence="5 8" type="primary">nuoN</name>
    <name evidence="8" type="ORF">F0Q45_09870</name>
</gene>
<evidence type="ECO:0000259" key="7">
    <source>
        <dbReference type="Pfam" id="PF00361"/>
    </source>
</evidence>
<comment type="similarity">
    <text evidence="5">Belongs to the complex I subunit 2 family.</text>
</comment>
<dbReference type="NCBIfam" id="TIGR01770">
    <property type="entry name" value="NDH_I_N"/>
    <property type="match status" value="1"/>
</dbReference>
<keyword evidence="9" id="KW-1185">Reference proteome</keyword>
<feature type="transmembrane region" description="Helical" evidence="5">
    <location>
        <begin position="205"/>
        <end position="228"/>
    </location>
</feature>
<keyword evidence="8" id="KW-0560">Oxidoreductase</keyword>
<feature type="transmembrane region" description="Helical" evidence="5">
    <location>
        <begin position="452"/>
        <end position="478"/>
    </location>
</feature>
<feature type="transmembrane region" description="Helical" evidence="5">
    <location>
        <begin position="285"/>
        <end position="306"/>
    </location>
</feature>
<feature type="transmembrane region" description="Helical" evidence="5">
    <location>
        <begin position="84"/>
        <end position="101"/>
    </location>
</feature>
<evidence type="ECO:0000256" key="4">
    <source>
        <dbReference type="ARBA" id="ARBA00023136"/>
    </source>
</evidence>
<comment type="function">
    <text evidence="5">NDH-1 shuttles electrons from NADH, via FMN and iron-sulfur (Fe-S) centers, to quinones in the respiratory chain. The immediate electron acceptor for the enzyme in this species is believed to be a menaquinone. Couples the redox reaction to proton translocation (for every two electrons transferred, four hydrogen ions are translocated across the cytoplasmic membrane), and thus conserves the redox energy in a proton gradient.</text>
</comment>
<comment type="caution">
    <text evidence="8">The sequence shown here is derived from an EMBL/GenBank/DDBJ whole genome shotgun (WGS) entry which is preliminary data.</text>
</comment>
<comment type="subcellular location">
    <subcellularLocation>
        <location evidence="5">Cell membrane</location>
        <topology evidence="5">Multi-pass membrane protein</topology>
    </subcellularLocation>
    <subcellularLocation>
        <location evidence="1">Endomembrane system</location>
        <topology evidence="1">Multi-pass membrane protein</topology>
    </subcellularLocation>
    <subcellularLocation>
        <location evidence="6">Membrane</location>
        <topology evidence="6">Multi-pass membrane protein</topology>
    </subcellularLocation>
</comment>
<evidence type="ECO:0000256" key="5">
    <source>
        <dbReference type="HAMAP-Rule" id="MF_00445"/>
    </source>
</evidence>
<keyword evidence="4 5" id="KW-0472">Membrane</keyword>
<feature type="transmembrane region" description="Helical" evidence="5">
    <location>
        <begin position="490"/>
        <end position="512"/>
    </location>
</feature>
<feature type="transmembrane region" description="Helical" evidence="5">
    <location>
        <begin position="413"/>
        <end position="432"/>
    </location>
</feature>